<keyword evidence="5" id="KW-1185">Reference proteome</keyword>
<dbReference type="Pfam" id="PF07727">
    <property type="entry name" value="RVT_2"/>
    <property type="match status" value="1"/>
</dbReference>
<dbReference type="EMBL" id="LT558128">
    <property type="protein sequence ID" value="SAM83898.1"/>
    <property type="molecule type" value="Genomic_DNA"/>
</dbReference>
<proteinExistence type="predicted"/>
<evidence type="ECO:0000313" key="3">
    <source>
        <dbReference type="EMBL" id="SYW75667.1"/>
    </source>
</evidence>
<reference evidence="4" key="1">
    <citation type="submission" date="2016-04" db="EMBL/GenBank/DDBJ databases">
        <authorList>
            <person name="Guldener U."/>
            <person name="Guldener U."/>
        </authorList>
    </citation>
    <scope>NUCLEOTIDE SEQUENCE [LARGE SCALE GENOMIC DNA]</scope>
    <source>
        <strain evidence="4">UB2112</strain>
    </source>
</reference>
<feature type="domain" description="Reverse transcriptase Ty1/copia-type" evidence="1">
    <location>
        <begin position="2"/>
        <end position="206"/>
    </location>
</feature>
<dbReference type="OrthoDB" id="3344688at2759"/>
<reference evidence="3" key="3">
    <citation type="submission" date="2018-08" db="EMBL/GenBank/DDBJ databases">
        <authorList>
            <person name="Guldener U."/>
        </authorList>
    </citation>
    <scope>NUCLEOTIDE SEQUENCE</scope>
    <source>
        <strain evidence="3">UB2</strain>
    </source>
</reference>
<name>A0A1K0G853_9BASI</name>
<dbReference type="Proteomes" id="UP000658997">
    <property type="component" value="Unassembled WGS sequence"/>
</dbReference>
<evidence type="ECO:0000313" key="2">
    <source>
        <dbReference type="EMBL" id="SAM83898.1"/>
    </source>
</evidence>
<gene>
    <name evidence="3" type="ORF">UBRO2_00822</name>
    <name evidence="2" type="ORF">UBRO_20037</name>
</gene>
<accession>A0A1K0G853</accession>
<organism evidence="2 4">
    <name type="scientific">Ustilago bromivora</name>
    <dbReference type="NCBI Taxonomy" id="307758"/>
    <lineage>
        <taxon>Eukaryota</taxon>
        <taxon>Fungi</taxon>
        <taxon>Dikarya</taxon>
        <taxon>Basidiomycota</taxon>
        <taxon>Ustilaginomycotina</taxon>
        <taxon>Ustilaginomycetes</taxon>
        <taxon>Ustilaginales</taxon>
        <taxon>Ustilaginaceae</taxon>
        <taxon>Ustilago</taxon>
    </lineage>
</organism>
<sequence>MDKPKDASLIDSKLVLQAKTDANNIPYKFKARFCAHGFSQKEGADYDEIFAPVVPRDAIQTILTIAAKFNREIDSIDVTQAYLNDNLHHNIYLKLLEGAEVPAGKIYKLIKSLYGLKQFSQEWHKELDVHLQRLGFFLLLNVPCVYLGGVGELQVIIVVYVDDMLIVLLCRDQIDQAKKVIIDKWKITNNGPEKKFLKIKITQDWEKRVIAKEWIKTQEKMWIPTVHTPSKAPPKFEIDQGLKAKYLVLVGKLL</sequence>
<dbReference type="EMBL" id="ULHB01000009">
    <property type="protein sequence ID" value="SYW75667.1"/>
    <property type="molecule type" value="Genomic_DNA"/>
</dbReference>
<dbReference type="InterPro" id="IPR013103">
    <property type="entry name" value="RVT_2"/>
</dbReference>
<protein>
    <recommendedName>
        <fullName evidence="1">Reverse transcriptase Ty1/copia-type domain-containing protein</fullName>
    </recommendedName>
</protein>
<dbReference type="AlphaFoldDB" id="A0A1K0G853"/>
<evidence type="ECO:0000313" key="4">
    <source>
        <dbReference type="Proteomes" id="UP000179920"/>
    </source>
</evidence>
<evidence type="ECO:0000259" key="1">
    <source>
        <dbReference type="Pfam" id="PF07727"/>
    </source>
</evidence>
<dbReference type="Proteomes" id="UP000179920">
    <property type="component" value="Chromosome XII"/>
</dbReference>
<evidence type="ECO:0000313" key="5">
    <source>
        <dbReference type="Proteomes" id="UP000658997"/>
    </source>
</evidence>
<reference evidence="2" key="2">
    <citation type="submission" date="2016-04" db="EMBL/GenBank/DDBJ databases">
        <authorList>
            <person name="Evans L.H."/>
            <person name="Alamgir A."/>
            <person name="Owens N."/>
            <person name="Weber N.D."/>
            <person name="Virtaneva K."/>
            <person name="Barbian K."/>
            <person name="Babar A."/>
            <person name="Rosenke K."/>
        </authorList>
    </citation>
    <scope>NUCLEOTIDE SEQUENCE</scope>
    <source>
        <strain evidence="2">UB2112</strain>
    </source>
</reference>